<sequence length="165" mass="17742">MNMALVAMGASDAYHEFGVHAWDYAAGDILVKEAGGVCIDPAAGSCAMNMALVAMGASDAYHEFGVHAWDYAAGDILVKEAGGVCIDPADEPVLFTTAPFSNGRALFWQNENGDRPLDFSQSIPSSHFDVARREFLFFFCDPPAFKSSQCSLLTGYVALDSFPRL</sequence>
<dbReference type="GO" id="GO:0008934">
    <property type="term" value="F:inositol monophosphate 1-phosphatase activity"/>
    <property type="evidence" value="ECO:0007669"/>
    <property type="project" value="TreeGrafter"/>
</dbReference>
<dbReference type="InParanoid" id="A0A482WR92"/>
<evidence type="ECO:0008006" key="7">
    <source>
        <dbReference type="Google" id="ProtNLM"/>
    </source>
</evidence>
<dbReference type="PROSITE" id="PS00630">
    <property type="entry name" value="IMP_2"/>
    <property type="match status" value="2"/>
</dbReference>
<dbReference type="PANTHER" id="PTHR20854">
    <property type="entry name" value="INOSITOL MONOPHOSPHATASE"/>
    <property type="match status" value="1"/>
</dbReference>
<dbReference type="GO" id="GO:0007165">
    <property type="term" value="P:signal transduction"/>
    <property type="evidence" value="ECO:0007669"/>
    <property type="project" value="TreeGrafter"/>
</dbReference>
<keyword evidence="6" id="KW-1185">Reference proteome</keyword>
<protein>
    <recommendedName>
        <fullName evidence="7">Inositol monophosphatase</fullName>
    </recommendedName>
</protein>
<dbReference type="AlphaFoldDB" id="A0A482WR92"/>
<comment type="cofactor">
    <cofactor evidence="4">
        <name>Mg(2+)</name>
        <dbReference type="ChEBI" id="CHEBI:18420"/>
    </cofactor>
</comment>
<dbReference type="GO" id="GO:0046872">
    <property type="term" value="F:metal ion binding"/>
    <property type="evidence" value="ECO:0007669"/>
    <property type="project" value="UniProtKB-KW"/>
</dbReference>
<dbReference type="Pfam" id="PF00459">
    <property type="entry name" value="Inositol_P"/>
    <property type="match status" value="1"/>
</dbReference>
<evidence type="ECO:0000313" key="6">
    <source>
        <dbReference type="Proteomes" id="UP000291343"/>
    </source>
</evidence>
<dbReference type="GO" id="GO:0046854">
    <property type="term" value="P:phosphatidylinositol phosphate biosynthetic process"/>
    <property type="evidence" value="ECO:0007669"/>
    <property type="project" value="InterPro"/>
</dbReference>
<feature type="binding site" evidence="4">
    <location>
        <position position="70"/>
    </location>
    <ligand>
        <name>Mg(2+)</name>
        <dbReference type="ChEBI" id="CHEBI:18420"/>
        <label>1</label>
        <note>catalytic</note>
    </ligand>
</feature>
<evidence type="ECO:0000313" key="5">
    <source>
        <dbReference type="EMBL" id="RZF35550.1"/>
    </source>
</evidence>
<comment type="similarity">
    <text evidence="1">Belongs to the inositol monophosphatase superfamily.</text>
</comment>
<keyword evidence="2 4" id="KW-0479">Metal-binding</keyword>
<evidence type="ECO:0000256" key="2">
    <source>
        <dbReference type="ARBA" id="ARBA00022723"/>
    </source>
</evidence>
<keyword evidence="3 4" id="KW-0460">Magnesium</keyword>
<organism evidence="5 6">
    <name type="scientific">Laodelphax striatellus</name>
    <name type="common">Small brown planthopper</name>
    <name type="synonym">Delphax striatella</name>
    <dbReference type="NCBI Taxonomy" id="195883"/>
    <lineage>
        <taxon>Eukaryota</taxon>
        <taxon>Metazoa</taxon>
        <taxon>Ecdysozoa</taxon>
        <taxon>Arthropoda</taxon>
        <taxon>Hexapoda</taxon>
        <taxon>Insecta</taxon>
        <taxon>Pterygota</taxon>
        <taxon>Neoptera</taxon>
        <taxon>Paraneoptera</taxon>
        <taxon>Hemiptera</taxon>
        <taxon>Auchenorrhyncha</taxon>
        <taxon>Fulgoroidea</taxon>
        <taxon>Delphacidae</taxon>
        <taxon>Criomorphinae</taxon>
        <taxon>Laodelphax</taxon>
    </lineage>
</organism>
<proteinExistence type="inferred from homology"/>
<evidence type="ECO:0000256" key="3">
    <source>
        <dbReference type="ARBA" id="ARBA00022842"/>
    </source>
</evidence>
<dbReference type="EMBL" id="QKKF02028059">
    <property type="protein sequence ID" value="RZF35550.1"/>
    <property type="molecule type" value="Genomic_DNA"/>
</dbReference>
<dbReference type="SUPFAM" id="SSF56655">
    <property type="entry name" value="Carbohydrate phosphatase"/>
    <property type="match status" value="2"/>
</dbReference>
<reference evidence="5 6" key="1">
    <citation type="journal article" date="2017" name="Gigascience">
        <title>Genome sequence of the small brown planthopper, Laodelphax striatellus.</title>
        <authorList>
            <person name="Zhu J."/>
            <person name="Jiang F."/>
            <person name="Wang X."/>
            <person name="Yang P."/>
            <person name="Bao Y."/>
            <person name="Zhao W."/>
            <person name="Wang W."/>
            <person name="Lu H."/>
            <person name="Wang Q."/>
            <person name="Cui N."/>
            <person name="Li J."/>
            <person name="Chen X."/>
            <person name="Luo L."/>
            <person name="Yu J."/>
            <person name="Kang L."/>
            <person name="Cui F."/>
        </authorList>
    </citation>
    <scope>NUCLEOTIDE SEQUENCE [LARGE SCALE GENOMIC DNA]</scope>
    <source>
        <strain evidence="5">Lst14</strain>
    </source>
</reference>
<dbReference type="OrthoDB" id="10254945at2759"/>
<gene>
    <name evidence="5" type="ORF">LSTR_LSTR014853</name>
</gene>
<dbReference type="Proteomes" id="UP000291343">
    <property type="component" value="Unassembled WGS sequence"/>
</dbReference>
<dbReference type="InterPro" id="IPR020550">
    <property type="entry name" value="Inositol_monophosphatase_CS"/>
</dbReference>
<dbReference type="Gene3D" id="3.40.190.80">
    <property type="match status" value="2"/>
</dbReference>
<dbReference type="GO" id="GO:0006020">
    <property type="term" value="P:inositol metabolic process"/>
    <property type="evidence" value="ECO:0007669"/>
    <property type="project" value="TreeGrafter"/>
</dbReference>
<evidence type="ECO:0000256" key="4">
    <source>
        <dbReference type="PIRSR" id="PIRSR600760-2"/>
    </source>
</evidence>
<dbReference type="STRING" id="195883.A0A482WR92"/>
<name>A0A482WR92_LAOST</name>
<dbReference type="PANTHER" id="PTHR20854:SF4">
    <property type="entry name" value="INOSITOL-1-MONOPHOSPHATASE-RELATED"/>
    <property type="match status" value="1"/>
</dbReference>
<dbReference type="PRINTS" id="PR00377">
    <property type="entry name" value="IMPHPHTASES"/>
</dbReference>
<dbReference type="InterPro" id="IPR000760">
    <property type="entry name" value="Inositol_monophosphatase-like"/>
</dbReference>
<accession>A0A482WR92</accession>
<evidence type="ECO:0000256" key="1">
    <source>
        <dbReference type="ARBA" id="ARBA00009759"/>
    </source>
</evidence>
<comment type="caution">
    <text evidence="5">The sequence shown here is derived from an EMBL/GenBank/DDBJ whole genome shotgun (WGS) entry which is preliminary data.</text>
</comment>